<reference evidence="2 3" key="1">
    <citation type="submission" date="2020-07" db="EMBL/GenBank/DDBJ databases">
        <title>Sequencing the genomes of 1000 actinobacteria strains.</title>
        <authorList>
            <person name="Klenk H.-P."/>
        </authorList>
    </citation>
    <scope>NUCLEOTIDE SEQUENCE [LARGE SCALE GENOMIC DNA]</scope>
    <source>
        <strain evidence="2 3">DSM 45975</strain>
    </source>
</reference>
<dbReference type="Proteomes" id="UP000569329">
    <property type="component" value="Unassembled WGS sequence"/>
</dbReference>
<comment type="caution">
    <text evidence="2">The sequence shown here is derived from an EMBL/GenBank/DDBJ whole genome shotgun (WGS) entry which is preliminary data.</text>
</comment>
<feature type="region of interest" description="Disordered" evidence="1">
    <location>
        <begin position="28"/>
        <end position="67"/>
    </location>
</feature>
<gene>
    <name evidence="2" type="ORF">FHX42_004541</name>
</gene>
<proteinExistence type="predicted"/>
<keyword evidence="3" id="KW-1185">Reference proteome</keyword>
<feature type="compositionally biased region" description="Basic and acidic residues" evidence="1">
    <location>
        <begin position="55"/>
        <end position="67"/>
    </location>
</feature>
<evidence type="ECO:0000256" key="1">
    <source>
        <dbReference type="SAM" id="MobiDB-lite"/>
    </source>
</evidence>
<evidence type="ECO:0000313" key="2">
    <source>
        <dbReference type="EMBL" id="MBA8827157.1"/>
    </source>
</evidence>
<name>A0A839E607_9PSEU</name>
<protein>
    <submittedName>
        <fullName evidence="2">Uncharacterized protein</fullName>
    </submittedName>
</protein>
<dbReference type="EMBL" id="JACGWZ010000007">
    <property type="protein sequence ID" value="MBA8827157.1"/>
    <property type="molecule type" value="Genomic_DNA"/>
</dbReference>
<organism evidence="2 3">
    <name type="scientific">Halosaccharopolyspora lacisalsi</name>
    <dbReference type="NCBI Taxonomy" id="1000566"/>
    <lineage>
        <taxon>Bacteria</taxon>
        <taxon>Bacillati</taxon>
        <taxon>Actinomycetota</taxon>
        <taxon>Actinomycetes</taxon>
        <taxon>Pseudonocardiales</taxon>
        <taxon>Pseudonocardiaceae</taxon>
        <taxon>Halosaccharopolyspora</taxon>
    </lineage>
</organism>
<dbReference type="AlphaFoldDB" id="A0A839E607"/>
<sequence>MLLVPPGLLAVLLALLLALLPGILWRRHTSNSRKPPAHVSTQPRSPLPHGYIVRTDNHRRQPREPLK</sequence>
<evidence type="ECO:0000313" key="3">
    <source>
        <dbReference type="Proteomes" id="UP000569329"/>
    </source>
</evidence>
<accession>A0A839E607</accession>